<reference evidence="1" key="1">
    <citation type="submission" date="2020-08" db="EMBL/GenBank/DDBJ databases">
        <title>Multicomponent nature underlies the extraordinary mechanical properties of spider dragline silk.</title>
        <authorList>
            <person name="Kono N."/>
            <person name="Nakamura H."/>
            <person name="Mori M."/>
            <person name="Yoshida Y."/>
            <person name="Ohtoshi R."/>
            <person name="Malay A.D."/>
            <person name="Moran D.A.P."/>
            <person name="Tomita M."/>
            <person name="Numata K."/>
            <person name="Arakawa K."/>
        </authorList>
    </citation>
    <scope>NUCLEOTIDE SEQUENCE</scope>
</reference>
<comment type="caution">
    <text evidence="1">The sequence shown here is derived from an EMBL/GenBank/DDBJ whole genome shotgun (WGS) entry which is preliminary data.</text>
</comment>
<keyword evidence="2" id="KW-1185">Reference proteome</keyword>
<accession>A0A8X6YVS0</accession>
<dbReference type="EMBL" id="BMAV01023463">
    <property type="protein sequence ID" value="GFY79238.1"/>
    <property type="molecule type" value="Genomic_DNA"/>
</dbReference>
<sequence length="120" mass="13718">MSLKCVDRKNTFSTCPCPCPASPTYVIDCIGASVRQLCSEREWTFGTIRTTFCHHHRISLYKPIKKNIHKDGRTTFLPDEQVNFLYLSLPYFTGTYPHPTLFSPRQYDSIDEAAISGHPC</sequence>
<name>A0A8X6YVS0_9ARAC</name>
<organism evidence="1 2">
    <name type="scientific">Trichonephila inaurata madagascariensis</name>
    <dbReference type="NCBI Taxonomy" id="2747483"/>
    <lineage>
        <taxon>Eukaryota</taxon>
        <taxon>Metazoa</taxon>
        <taxon>Ecdysozoa</taxon>
        <taxon>Arthropoda</taxon>
        <taxon>Chelicerata</taxon>
        <taxon>Arachnida</taxon>
        <taxon>Araneae</taxon>
        <taxon>Araneomorphae</taxon>
        <taxon>Entelegynae</taxon>
        <taxon>Araneoidea</taxon>
        <taxon>Nephilidae</taxon>
        <taxon>Trichonephila</taxon>
        <taxon>Trichonephila inaurata</taxon>
    </lineage>
</organism>
<evidence type="ECO:0000313" key="2">
    <source>
        <dbReference type="Proteomes" id="UP000886998"/>
    </source>
</evidence>
<evidence type="ECO:0000313" key="1">
    <source>
        <dbReference type="EMBL" id="GFY79238.1"/>
    </source>
</evidence>
<protein>
    <submittedName>
        <fullName evidence="1">Uncharacterized protein</fullName>
    </submittedName>
</protein>
<gene>
    <name evidence="1" type="ORF">TNIN_159161</name>
</gene>
<dbReference type="AlphaFoldDB" id="A0A8X6YVS0"/>
<dbReference type="Proteomes" id="UP000886998">
    <property type="component" value="Unassembled WGS sequence"/>
</dbReference>
<proteinExistence type="predicted"/>